<organism evidence="1 2">
    <name type="scientific">Irpex rosettiformis</name>
    <dbReference type="NCBI Taxonomy" id="378272"/>
    <lineage>
        <taxon>Eukaryota</taxon>
        <taxon>Fungi</taxon>
        <taxon>Dikarya</taxon>
        <taxon>Basidiomycota</taxon>
        <taxon>Agaricomycotina</taxon>
        <taxon>Agaricomycetes</taxon>
        <taxon>Polyporales</taxon>
        <taxon>Irpicaceae</taxon>
        <taxon>Irpex</taxon>
    </lineage>
</organism>
<comment type="caution">
    <text evidence="1">The sequence shown here is derived from an EMBL/GenBank/DDBJ whole genome shotgun (WGS) entry which is preliminary data.</text>
</comment>
<sequence length="166" mass="18594">MSRVRDSDQSTGKLEAHTAKHLSLMTFLLPLPSSLVLNPNQVAAIWVISWLSVQSLVTSIATGPTYLAEMSHLGQELFGSPTRICSYLYYPHILWIILQYLIHQLQARRGPNLRIHPPHRPRLGLHKMAYVIDGYLVTCLIWSVIMSFHIVASCSGPMSAPSHQLA</sequence>
<dbReference type="EMBL" id="MU274910">
    <property type="protein sequence ID" value="KAI0089450.1"/>
    <property type="molecule type" value="Genomic_DNA"/>
</dbReference>
<dbReference type="Proteomes" id="UP001055072">
    <property type="component" value="Unassembled WGS sequence"/>
</dbReference>
<keyword evidence="2" id="KW-1185">Reference proteome</keyword>
<protein>
    <submittedName>
        <fullName evidence="1">Uncharacterized protein</fullName>
    </submittedName>
</protein>
<evidence type="ECO:0000313" key="1">
    <source>
        <dbReference type="EMBL" id="KAI0089450.1"/>
    </source>
</evidence>
<gene>
    <name evidence="1" type="ORF">BDY19DRAFT_942402</name>
</gene>
<accession>A0ACB8U5D8</accession>
<name>A0ACB8U5D8_9APHY</name>
<proteinExistence type="predicted"/>
<reference evidence="1" key="1">
    <citation type="journal article" date="2021" name="Environ. Microbiol.">
        <title>Gene family expansions and transcriptome signatures uncover fungal adaptations to wood decay.</title>
        <authorList>
            <person name="Hage H."/>
            <person name="Miyauchi S."/>
            <person name="Viragh M."/>
            <person name="Drula E."/>
            <person name="Min B."/>
            <person name="Chaduli D."/>
            <person name="Navarro D."/>
            <person name="Favel A."/>
            <person name="Norest M."/>
            <person name="Lesage-Meessen L."/>
            <person name="Balint B."/>
            <person name="Merenyi Z."/>
            <person name="de Eugenio L."/>
            <person name="Morin E."/>
            <person name="Martinez A.T."/>
            <person name="Baldrian P."/>
            <person name="Stursova M."/>
            <person name="Martinez M.J."/>
            <person name="Novotny C."/>
            <person name="Magnuson J.K."/>
            <person name="Spatafora J.W."/>
            <person name="Maurice S."/>
            <person name="Pangilinan J."/>
            <person name="Andreopoulos W."/>
            <person name="LaButti K."/>
            <person name="Hundley H."/>
            <person name="Na H."/>
            <person name="Kuo A."/>
            <person name="Barry K."/>
            <person name="Lipzen A."/>
            <person name="Henrissat B."/>
            <person name="Riley R."/>
            <person name="Ahrendt S."/>
            <person name="Nagy L.G."/>
            <person name="Grigoriev I.V."/>
            <person name="Martin F."/>
            <person name="Rosso M.N."/>
        </authorList>
    </citation>
    <scope>NUCLEOTIDE SEQUENCE</scope>
    <source>
        <strain evidence="1">CBS 384.51</strain>
    </source>
</reference>
<evidence type="ECO:0000313" key="2">
    <source>
        <dbReference type="Proteomes" id="UP001055072"/>
    </source>
</evidence>